<evidence type="ECO:0000313" key="8">
    <source>
        <dbReference type="EMBL" id="QOY87530.1"/>
    </source>
</evidence>
<evidence type="ECO:0000256" key="4">
    <source>
        <dbReference type="ARBA" id="ARBA00022989"/>
    </source>
</evidence>
<dbReference type="Gene3D" id="1.20.1250.20">
    <property type="entry name" value="MFS general substrate transporter like domains"/>
    <property type="match status" value="1"/>
</dbReference>
<dbReference type="GO" id="GO:0016020">
    <property type="term" value="C:membrane"/>
    <property type="evidence" value="ECO:0007669"/>
    <property type="project" value="UniProtKB-SubCell"/>
</dbReference>
<dbReference type="PROSITE" id="PS50850">
    <property type="entry name" value="MFS"/>
    <property type="match status" value="1"/>
</dbReference>
<name>A0A7S7NPR1_PALFE</name>
<dbReference type="AlphaFoldDB" id="A0A7S7NPR1"/>
<dbReference type="Pfam" id="PF07690">
    <property type="entry name" value="MFS_1"/>
    <property type="match status" value="1"/>
</dbReference>
<feature type="transmembrane region" description="Helical" evidence="6">
    <location>
        <begin position="166"/>
        <end position="184"/>
    </location>
</feature>
<dbReference type="InterPro" id="IPR036259">
    <property type="entry name" value="MFS_trans_sf"/>
</dbReference>
<feature type="transmembrane region" description="Helical" evidence="6">
    <location>
        <begin position="76"/>
        <end position="98"/>
    </location>
</feature>
<comment type="subcellular location">
    <subcellularLocation>
        <location evidence="1">Membrane</location>
        <topology evidence="1">Multi-pass membrane protein</topology>
    </subcellularLocation>
</comment>
<dbReference type="Proteomes" id="UP000593892">
    <property type="component" value="Chromosome"/>
</dbReference>
<evidence type="ECO:0000259" key="7">
    <source>
        <dbReference type="PROSITE" id="PS50850"/>
    </source>
</evidence>
<evidence type="ECO:0000256" key="2">
    <source>
        <dbReference type="ARBA" id="ARBA00022448"/>
    </source>
</evidence>
<feature type="transmembrane region" description="Helical" evidence="6">
    <location>
        <begin position="264"/>
        <end position="282"/>
    </location>
</feature>
<evidence type="ECO:0000313" key="9">
    <source>
        <dbReference type="Proteomes" id="UP000593892"/>
    </source>
</evidence>
<evidence type="ECO:0000256" key="3">
    <source>
        <dbReference type="ARBA" id="ARBA00022692"/>
    </source>
</evidence>
<feature type="domain" description="Major facilitator superfamily (MFS) profile" evidence="7">
    <location>
        <begin position="10"/>
        <end position="405"/>
    </location>
</feature>
<sequence length="418" mass="45463">MVLSRYKWFVVGMLWFVCFFNYADRQAIYSVFPLLKSQMNLSTSQLAIVGSSFMWVYALSGPFAGMVGDRLQRKTLIIGGLIFWSLVTVATAFSTTYWQLVLFRALEGLGEAFYFPASMSLVSDYHGRDTRSRAMAIHQSSVYAGTIAGGAVAGHLGQHYGWRSSFYLFGLLGTVLGVVLVALLKEPKRGQSEQPGDDGGHGSLKLDKNLFATLSHTFEHRMVPVLITVFVGANFVAMIFLTWMPTFLFEKFGMSLSMAGLNGTAYLQIASVCGVMTGGFLADRFVRRSRAGRMWTQSLGLLLGIPFIFLAGWTLSVPMLVLGMAGFGFSKGLYDANIWASLYDVVKPENRATALGLMNSIGWLGGSIAPLAVARAAETYGMSAAISASCVVYLIVGLLLIYGIKAFMKPTEPAPVTA</sequence>
<keyword evidence="4 6" id="KW-1133">Transmembrane helix</keyword>
<evidence type="ECO:0000256" key="1">
    <source>
        <dbReference type="ARBA" id="ARBA00004141"/>
    </source>
</evidence>
<dbReference type="InterPro" id="IPR044770">
    <property type="entry name" value="MFS_spinster-like"/>
</dbReference>
<gene>
    <name evidence="8" type="ORF">IRI77_33050</name>
</gene>
<keyword evidence="9" id="KW-1185">Reference proteome</keyword>
<dbReference type="InterPro" id="IPR011701">
    <property type="entry name" value="MFS"/>
</dbReference>
<organism evidence="8 9">
    <name type="scientific">Paludibaculum fermentans</name>
    <dbReference type="NCBI Taxonomy" id="1473598"/>
    <lineage>
        <taxon>Bacteria</taxon>
        <taxon>Pseudomonadati</taxon>
        <taxon>Acidobacteriota</taxon>
        <taxon>Terriglobia</taxon>
        <taxon>Bryobacterales</taxon>
        <taxon>Bryobacteraceae</taxon>
        <taxon>Paludibaculum</taxon>
    </lineage>
</organism>
<feature type="transmembrane region" description="Helical" evidence="6">
    <location>
        <begin position="380"/>
        <end position="402"/>
    </location>
</feature>
<evidence type="ECO:0000256" key="5">
    <source>
        <dbReference type="ARBA" id="ARBA00023136"/>
    </source>
</evidence>
<dbReference type="GO" id="GO:0022857">
    <property type="term" value="F:transmembrane transporter activity"/>
    <property type="evidence" value="ECO:0007669"/>
    <property type="project" value="InterPro"/>
</dbReference>
<feature type="transmembrane region" description="Helical" evidence="6">
    <location>
        <begin position="352"/>
        <end position="374"/>
    </location>
</feature>
<proteinExistence type="predicted"/>
<accession>A0A7S7NPR1</accession>
<dbReference type="EMBL" id="CP063849">
    <property type="protein sequence ID" value="QOY87530.1"/>
    <property type="molecule type" value="Genomic_DNA"/>
</dbReference>
<feature type="transmembrane region" description="Helical" evidence="6">
    <location>
        <begin position="223"/>
        <end position="244"/>
    </location>
</feature>
<dbReference type="SUPFAM" id="SSF103473">
    <property type="entry name" value="MFS general substrate transporter"/>
    <property type="match status" value="1"/>
</dbReference>
<dbReference type="InterPro" id="IPR020846">
    <property type="entry name" value="MFS_dom"/>
</dbReference>
<protein>
    <submittedName>
        <fullName evidence="8">MFS transporter</fullName>
    </submittedName>
</protein>
<dbReference type="PANTHER" id="PTHR23505">
    <property type="entry name" value="SPINSTER"/>
    <property type="match status" value="1"/>
</dbReference>
<keyword evidence="3 6" id="KW-0812">Transmembrane</keyword>
<dbReference type="KEGG" id="pfer:IRI77_33050"/>
<keyword evidence="2" id="KW-0813">Transport</keyword>
<feature type="transmembrane region" description="Helical" evidence="6">
    <location>
        <begin position="41"/>
        <end position="64"/>
    </location>
</feature>
<dbReference type="RefSeq" id="WP_194449197.1">
    <property type="nucleotide sequence ID" value="NZ_CP063849.1"/>
</dbReference>
<reference evidence="8 9" key="1">
    <citation type="submission" date="2020-10" db="EMBL/GenBank/DDBJ databases">
        <title>Complete genome sequence of Paludibaculum fermentans P105T, a facultatively anaerobic acidobacterium capable of dissimilatory Fe(III) reduction.</title>
        <authorList>
            <person name="Dedysh S.N."/>
            <person name="Beletsky A.V."/>
            <person name="Kulichevskaya I.S."/>
            <person name="Mardanov A.V."/>
            <person name="Ravin N.V."/>
        </authorList>
    </citation>
    <scope>NUCLEOTIDE SEQUENCE [LARGE SCALE GENOMIC DNA]</scope>
    <source>
        <strain evidence="8 9">P105</strain>
    </source>
</reference>
<evidence type="ECO:0000256" key="6">
    <source>
        <dbReference type="SAM" id="Phobius"/>
    </source>
</evidence>
<feature type="transmembrane region" description="Helical" evidence="6">
    <location>
        <begin position="294"/>
        <end position="313"/>
    </location>
</feature>
<keyword evidence="5 6" id="KW-0472">Membrane</keyword>
<dbReference type="PANTHER" id="PTHR23505:SF79">
    <property type="entry name" value="PROTEIN SPINSTER"/>
    <property type="match status" value="1"/>
</dbReference>